<dbReference type="OrthoDB" id="3218196at2"/>
<dbReference type="EMBL" id="WEGI01000016">
    <property type="protein sequence ID" value="MQY31048.1"/>
    <property type="molecule type" value="Genomic_DNA"/>
</dbReference>
<accession>A0A7K0DZR2</accession>
<name>A0A7K0DZR2_9NOCA</name>
<keyword evidence="4" id="KW-1185">Reference proteome</keyword>
<dbReference type="RefSeq" id="WP_153348302.1">
    <property type="nucleotide sequence ID" value="NZ_WEGI01000016.1"/>
</dbReference>
<keyword evidence="2" id="KW-0812">Transmembrane</keyword>
<reference evidence="3 4" key="1">
    <citation type="submission" date="2019-10" db="EMBL/GenBank/DDBJ databases">
        <title>Nocardia macrotermitis sp. nov. and Nocardia aurantia sp. nov., isolated from the gut of fungus growing-termite Macrotermes natalensis.</title>
        <authorList>
            <person name="Benndorf R."/>
            <person name="Schwitalla J."/>
            <person name="Martin K."/>
            <person name="De Beer W."/>
            <person name="Kaster A.-K."/>
            <person name="Vollmers J."/>
            <person name="Poulsen M."/>
            <person name="Beemelmanns C."/>
        </authorList>
    </citation>
    <scope>NUCLEOTIDE SEQUENCE [LARGE SCALE GENOMIC DNA]</scope>
    <source>
        <strain evidence="3 4">RB56</strain>
    </source>
</reference>
<feature type="transmembrane region" description="Helical" evidence="2">
    <location>
        <begin position="226"/>
        <end position="246"/>
    </location>
</feature>
<sequence>MPGRRRDGDRPEPDGAMPRSRSFLEEAVAVRQQFGATDLRDLLRSSPAKLIAAGLVLLVLCMTTGILIATAVDNRRHTLQNVLDSTEPDANSAQHLYSALSTADAAAGTSFISGGLEPQQMRDRYNQSIGEAAVELVVQSNRTLDAGTEDPDAQLLLGIATELPVYTGLIETARANNRQGHPVGTAYFGEASNMMQSTLLPMAQQLQEHRASAIADAQYRLVRPPWGAIALPVLTVSALVGAQVFLARRTRRILNPGLLPATIVLVMLLAWIVAAGTISAATATRARDDGAVPTETLTIGHILSQQARSAETLKLLRRDAGGDEDRIFDETTSRLSTILSEYPADAPAREDVAAARTHLQRWLESHQRMTDALARGDFPGASSVAIGPGPDEAAAEVDDLDRALTSGIGHTRQALRSGIADAARALNLLAAGAAASTTLAAALIVIGLWPRLREYR</sequence>
<evidence type="ECO:0000313" key="3">
    <source>
        <dbReference type="EMBL" id="MQY31048.1"/>
    </source>
</evidence>
<evidence type="ECO:0000256" key="1">
    <source>
        <dbReference type="SAM" id="MobiDB-lite"/>
    </source>
</evidence>
<gene>
    <name evidence="3" type="ORF">NRB56_66540</name>
</gene>
<feature type="compositionally biased region" description="Basic and acidic residues" evidence="1">
    <location>
        <begin position="1"/>
        <end position="13"/>
    </location>
</feature>
<feature type="transmembrane region" description="Helical" evidence="2">
    <location>
        <begin position="50"/>
        <end position="72"/>
    </location>
</feature>
<keyword evidence="2" id="KW-0472">Membrane</keyword>
<evidence type="ECO:0000313" key="4">
    <source>
        <dbReference type="Proteomes" id="UP000431401"/>
    </source>
</evidence>
<feature type="region of interest" description="Disordered" evidence="1">
    <location>
        <begin position="1"/>
        <end position="20"/>
    </location>
</feature>
<dbReference type="AlphaFoldDB" id="A0A7K0DZR2"/>
<dbReference type="Proteomes" id="UP000431401">
    <property type="component" value="Unassembled WGS sequence"/>
</dbReference>
<comment type="caution">
    <text evidence="3">The sequence shown here is derived from an EMBL/GenBank/DDBJ whole genome shotgun (WGS) entry which is preliminary data.</text>
</comment>
<proteinExistence type="predicted"/>
<evidence type="ECO:0000256" key="2">
    <source>
        <dbReference type="SAM" id="Phobius"/>
    </source>
</evidence>
<protein>
    <submittedName>
        <fullName evidence="3">Uncharacterized protein</fullName>
    </submittedName>
</protein>
<keyword evidence="2" id="KW-1133">Transmembrane helix</keyword>
<feature type="transmembrane region" description="Helical" evidence="2">
    <location>
        <begin position="425"/>
        <end position="449"/>
    </location>
</feature>
<feature type="transmembrane region" description="Helical" evidence="2">
    <location>
        <begin position="258"/>
        <end position="278"/>
    </location>
</feature>
<organism evidence="3 4">
    <name type="scientific">Nocardia aurantia</name>
    <dbReference type="NCBI Taxonomy" id="2585199"/>
    <lineage>
        <taxon>Bacteria</taxon>
        <taxon>Bacillati</taxon>
        <taxon>Actinomycetota</taxon>
        <taxon>Actinomycetes</taxon>
        <taxon>Mycobacteriales</taxon>
        <taxon>Nocardiaceae</taxon>
        <taxon>Nocardia</taxon>
    </lineage>
</organism>